<protein>
    <submittedName>
        <fullName evidence="2">Uncharacterized protein</fullName>
    </submittedName>
</protein>
<evidence type="ECO:0000313" key="3">
    <source>
        <dbReference type="Proteomes" id="UP000822688"/>
    </source>
</evidence>
<organism evidence="2 3">
    <name type="scientific">Ceratodon purpureus</name>
    <name type="common">Fire moss</name>
    <name type="synonym">Dicranum purpureum</name>
    <dbReference type="NCBI Taxonomy" id="3225"/>
    <lineage>
        <taxon>Eukaryota</taxon>
        <taxon>Viridiplantae</taxon>
        <taxon>Streptophyta</taxon>
        <taxon>Embryophyta</taxon>
        <taxon>Bryophyta</taxon>
        <taxon>Bryophytina</taxon>
        <taxon>Bryopsida</taxon>
        <taxon>Dicranidae</taxon>
        <taxon>Pseudoditrichales</taxon>
        <taxon>Ditrichaceae</taxon>
        <taxon>Ceratodon</taxon>
    </lineage>
</organism>
<feature type="region of interest" description="Disordered" evidence="1">
    <location>
        <begin position="76"/>
        <end position="102"/>
    </location>
</feature>
<reference evidence="2" key="1">
    <citation type="submission" date="2020-06" db="EMBL/GenBank/DDBJ databases">
        <title>WGS assembly of Ceratodon purpureus strain R40.</title>
        <authorList>
            <person name="Carey S.B."/>
            <person name="Jenkins J."/>
            <person name="Shu S."/>
            <person name="Lovell J.T."/>
            <person name="Sreedasyam A."/>
            <person name="Maumus F."/>
            <person name="Tiley G.P."/>
            <person name="Fernandez-Pozo N."/>
            <person name="Barry K."/>
            <person name="Chen C."/>
            <person name="Wang M."/>
            <person name="Lipzen A."/>
            <person name="Daum C."/>
            <person name="Saski C.A."/>
            <person name="Payton A.C."/>
            <person name="Mcbreen J.C."/>
            <person name="Conrad R.E."/>
            <person name="Kollar L.M."/>
            <person name="Olsson S."/>
            <person name="Huttunen S."/>
            <person name="Landis J.B."/>
            <person name="Wickett N.J."/>
            <person name="Johnson M.G."/>
            <person name="Rensing S.A."/>
            <person name="Grimwood J."/>
            <person name="Schmutz J."/>
            <person name="Mcdaniel S.F."/>
        </authorList>
    </citation>
    <scope>NUCLEOTIDE SEQUENCE</scope>
    <source>
        <strain evidence="2">R40</strain>
    </source>
</reference>
<evidence type="ECO:0000313" key="2">
    <source>
        <dbReference type="EMBL" id="KAG0563650.1"/>
    </source>
</evidence>
<keyword evidence="3" id="KW-1185">Reference proteome</keyword>
<dbReference type="EMBL" id="CM026429">
    <property type="protein sequence ID" value="KAG0563650.1"/>
    <property type="molecule type" value="Genomic_DNA"/>
</dbReference>
<accession>A0A8T0GX89</accession>
<gene>
    <name evidence="2" type="ORF">KC19_8G048600</name>
</gene>
<proteinExistence type="predicted"/>
<dbReference type="Proteomes" id="UP000822688">
    <property type="component" value="Chromosome 8"/>
</dbReference>
<name>A0A8T0GX89_CERPU</name>
<feature type="compositionally biased region" description="Basic and acidic residues" evidence="1">
    <location>
        <begin position="86"/>
        <end position="100"/>
    </location>
</feature>
<dbReference type="AlphaFoldDB" id="A0A8T0GX89"/>
<sequence>MAAATQLTMSASSFFCPTTVASKQVGSSSTQAFATPTTLVICQQDNTEHQTINVSRRLFAVAAASATALGVFVQPEAQAKRNKPAAPEEKKKEEENKDLSAYDARLLANAKRKEAMKASVEAAKLKAKSIATAVTSE</sequence>
<evidence type="ECO:0000256" key="1">
    <source>
        <dbReference type="SAM" id="MobiDB-lite"/>
    </source>
</evidence>
<comment type="caution">
    <text evidence="2">The sequence shown here is derived from an EMBL/GenBank/DDBJ whole genome shotgun (WGS) entry which is preliminary data.</text>
</comment>